<sequence length="758" mass="84772">MMNGKPIQEEKDEKIDHHNMVLGGPAEAGQIGNVLFPHLRDHPRVLSLWIALGSGGEDWKGPHLQGGSADVDGVIAVFQVCYLIVGMENVQIGDITQILDHEVDPVFWYPFWVYLLSTNICGLDFWKSPTNLRQTAHVRVPFVSIQAVKVLLESQGIAYSITIEDVQVLSDKENEEMLFNQRREWNGNFNSEAYHTLEEISQELDHLVAEHPGLVSKVNIGHSFENWPLNVLKLSTGGDKPAIWLDTGMHTREWVTQAVALWTANKVILAEIPCLSGIASDYGNGPSITSILDMVDIFLLPVTNPDGYNRVWCKTRSKVSGSLCVGVDLNRNWDAGFRGPGVSNNPCSDSYHRPSVNSEVEVKSIVDFIKRQGNFKAFITFHSYSQLLIFPYGYACTTQPQHPLGGQESFNEVAQKAAQSVRSLHGTKYQVGPICSVISEETWLGLKTILEHVGYCSLGPLLGPASAAEKSFLVFRINVRNGDESSKLSQLLNSDNFKLNVWKSPSTFSHPVDVLVPSVSLQPVKSFPKSQGLEYSVTIEDLQALLDNEDEEMRHNEGQERSNNNFNYGAYHSLEAIYHEMDNIAGEFPDLACRVKIGHSFENQSFQHCRRQAAAGHLAERRHPFPGVALTGYGHLDRKEGHVVSDYGKDPAITSILEKMDIFLLPVANPDGYLYMQTENQFWRKTRSLNSGSSCVGTDPNRNWNSSFAGEETSDNPCSEVYHRPHANLEVEVKSVVDFIQEHENFKCFIDLHSYHSC</sequence>
<keyword evidence="3" id="KW-0121">Carboxypeptidase</keyword>
<dbReference type="PROSITE" id="PS00132">
    <property type="entry name" value="CARBOXYPEPT_ZN_1"/>
    <property type="match status" value="1"/>
</dbReference>
<comment type="caution">
    <text evidence="11">Lacks conserved residue(s) required for the propagation of feature annotation.</text>
</comment>
<dbReference type="FunFam" id="3.30.70.340:FF:000001">
    <property type="entry name" value="Carboxypeptidase A5"/>
    <property type="match status" value="2"/>
</dbReference>
<evidence type="ECO:0000256" key="6">
    <source>
        <dbReference type="ARBA" id="ARBA00022729"/>
    </source>
</evidence>
<protein>
    <recommendedName>
        <fullName evidence="12">Peptidase M14 domain-containing protein</fullName>
    </recommendedName>
</protein>
<dbReference type="PANTHER" id="PTHR11705:SF71">
    <property type="entry name" value="CARBOXYPEPTIDASE A2"/>
    <property type="match status" value="1"/>
</dbReference>
<evidence type="ECO:0000256" key="3">
    <source>
        <dbReference type="ARBA" id="ARBA00022645"/>
    </source>
</evidence>
<dbReference type="FunFam" id="3.40.630.10:FF:000084">
    <property type="entry name" value="Carboxypeptidase B2"/>
    <property type="match status" value="2"/>
</dbReference>
<dbReference type="GO" id="GO:0008270">
    <property type="term" value="F:zinc ion binding"/>
    <property type="evidence" value="ECO:0007669"/>
    <property type="project" value="InterPro"/>
</dbReference>
<dbReference type="PRINTS" id="PR00765">
    <property type="entry name" value="CRBOXYPTASEA"/>
</dbReference>
<dbReference type="PANTHER" id="PTHR11705">
    <property type="entry name" value="PROTEASE FAMILY M14 CARBOXYPEPTIDASE A,B"/>
    <property type="match status" value="1"/>
</dbReference>
<dbReference type="InterPro" id="IPR057247">
    <property type="entry name" value="CARBOXYPEPT_ZN_2"/>
</dbReference>
<evidence type="ECO:0000256" key="1">
    <source>
        <dbReference type="ARBA" id="ARBA00001947"/>
    </source>
</evidence>
<dbReference type="InterPro" id="IPR003146">
    <property type="entry name" value="M14A_act_pep"/>
</dbReference>
<evidence type="ECO:0000313" key="13">
    <source>
        <dbReference type="EMBL" id="KAF5927598.1"/>
    </source>
</evidence>
<organism evidence="13 14">
    <name type="scientific">Diceros bicornis minor</name>
    <name type="common">South-central black rhinoceros</name>
    <dbReference type="NCBI Taxonomy" id="77932"/>
    <lineage>
        <taxon>Eukaryota</taxon>
        <taxon>Metazoa</taxon>
        <taxon>Chordata</taxon>
        <taxon>Craniata</taxon>
        <taxon>Vertebrata</taxon>
        <taxon>Euteleostomi</taxon>
        <taxon>Mammalia</taxon>
        <taxon>Eutheria</taxon>
        <taxon>Laurasiatheria</taxon>
        <taxon>Perissodactyla</taxon>
        <taxon>Rhinocerotidae</taxon>
        <taxon>Diceros</taxon>
    </lineage>
</organism>
<keyword evidence="6" id="KW-0732">Signal</keyword>
<keyword evidence="8" id="KW-0862">Zinc</keyword>
<evidence type="ECO:0000256" key="9">
    <source>
        <dbReference type="ARBA" id="ARBA00023049"/>
    </source>
</evidence>
<keyword evidence="10" id="KW-1015">Disulfide bond</keyword>
<comment type="caution">
    <text evidence="13">The sequence shown here is derived from an EMBL/GenBank/DDBJ whole genome shotgun (WGS) entry which is preliminary data.</text>
</comment>
<evidence type="ECO:0000256" key="4">
    <source>
        <dbReference type="ARBA" id="ARBA00022670"/>
    </source>
</evidence>
<comment type="cofactor">
    <cofactor evidence="1">
        <name>Zn(2+)</name>
        <dbReference type="ChEBI" id="CHEBI:29105"/>
    </cofactor>
</comment>
<keyword evidence="4" id="KW-0645">Protease</keyword>
<dbReference type="Pfam" id="PF02244">
    <property type="entry name" value="Propep_M14"/>
    <property type="match status" value="2"/>
</dbReference>
<dbReference type="SUPFAM" id="SSF54897">
    <property type="entry name" value="Protease propeptides/inhibitors"/>
    <property type="match status" value="2"/>
</dbReference>
<evidence type="ECO:0000256" key="11">
    <source>
        <dbReference type="PROSITE-ProRule" id="PRU01379"/>
    </source>
</evidence>
<feature type="domain" description="Peptidase M14" evidence="12">
    <location>
        <begin position="570"/>
        <end position="758"/>
    </location>
</feature>
<proteinExistence type="inferred from homology"/>
<dbReference type="SMART" id="SM00631">
    <property type="entry name" value="Zn_pept"/>
    <property type="match status" value="2"/>
</dbReference>
<feature type="domain" description="Peptidase M14" evidence="12">
    <location>
        <begin position="193"/>
        <end position="486"/>
    </location>
</feature>
<dbReference type="GO" id="GO:0006508">
    <property type="term" value="P:proteolysis"/>
    <property type="evidence" value="ECO:0007669"/>
    <property type="project" value="UniProtKB-KW"/>
</dbReference>
<evidence type="ECO:0000256" key="7">
    <source>
        <dbReference type="ARBA" id="ARBA00022801"/>
    </source>
</evidence>
<dbReference type="SUPFAM" id="SSF53187">
    <property type="entry name" value="Zn-dependent exopeptidases"/>
    <property type="match status" value="2"/>
</dbReference>
<evidence type="ECO:0000256" key="2">
    <source>
        <dbReference type="ARBA" id="ARBA00005988"/>
    </source>
</evidence>
<evidence type="ECO:0000256" key="8">
    <source>
        <dbReference type="ARBA" id="ARBA00022833"/>
    </source>
</evidence>
<evidence type="ECO:0000313" key="14">
    <source>
        <dbReference type="Proteomes" id="UP000551758"/>
    </source>
</evidence>
<keyword evidence="7" id="KW-0378">Hydrolase</keyword>
<evidence type="ECO:0000256" key="10">
    <source>
        <dbReference type="ARBA" id="ARBA00023157"/>
    </source>
</evidence>
<dbReference type="PROSITE" id="PS00133">
    <property type="entry name" value="CARBOXYPEPT_ZN_2"/>
    <property type="match status" value="1"/>
</dbReference>
<dbReference type="Pfam" id="PF00246">
    <property type="entry name" value="Peptidase_M14"/>
    <property type="match status" value="2"/>
</dbReference>
<dbReference type="GO" id="GO:0004181">
    <property type="term" value="F:metallocarboxypeptidase activity"/>
    <property type="evidence" value="ECO:0007669"/>
    <property type="project" value="InterPro"/>
</dbReference>
<dbReference type="InterPro" id="IPR000834">
    <property type="entry name" value="Peptidase_M14"/>
</dbReference>
<dbReference type="InterPro" id="IPR036990">
    <property type="entry name" value="M14A-like_propep"/>
</dbReference>
<accession>A0A7J7FI66</accession>
<keyword evidence="9" id="KW-0482">Metalloprotease</keyword>
<reference evidence="13 14" key="1">
    <citation type="journal article" date="2020" name="Mol. Biol. Evol.">
        <title>Interspecific Gene Flow and the Evolution of Specialization in Black and White Rhinoceros.</title>
        <authorList>
            <person name="Moodley Y."/>
            <person name="Westbury M.V."/>
            <person name="Russo I.M."/>
            <person name="Gopalakrishnan S."/>
            <person name="Rakotoarivelo A."/>
            <person name="Olsen R.A."/>
            <person name="Prost S."/>
            <person name="Tunstall T."/>
            <person name="Ryder O.A."/>
            <person name="Dalen L."/>
            <person name="Bruford M.W."/>
        </authorList>
    </citation>
    <scope>NUCLEOTIDE SEQUENCE [LARGE SCALE GENOMIC DNA]</scope>
    <source>
        <strain evidence="13">SBR-YM</strain>
        <tissue evidence="13">Skin</tissue>
    </source>
</reference>
<dbReference type="GO" id="GO:0005615">
    <property type="term" value="C:extracellular space"/>
    <property type="evidence" value="ECO:0007669"/>
    <property type="project" value="TreeGrafter"/>
</dbReference>
<dbReference type="Proteomes" id="UP000551758">
    <property type="component" value="Unassembled WGS sequence"/>
</dbReference>
<dbReference type="Gene3D" id="3.40.630.10">
    <property type="entry name" value="Zn peptidases"/>
    <property type="match status" value="2"/>
</dbReference>
<dbReference type="InterPro" id="IPR057246">
    <property type="entry name" value="CARBOXYPEPT_ZN_1"/>
</dbReference>
<evidence type="ECO:0000259" key="12">
    <source>
        <dbReference type="PROSITE" id="PS52035"/>
    </source>
</evidence>
<dbReference type="AlphaFoldDB" id="A0A7J7FI66"/>
<dbReference type="PROSITE" id="PS52035">
    <property type="entry name" value="PEPTIDASE_M14"/>
    <property type="match status" value="2"/>
</dbReference>
<comment type="similarity">
    <text evidence="2 11">Belongs to the peptidase M14 family.</text>
</comment>
<dbReference type="EMBL" id="JACDTQ010000550">
    <property type="protein sequence ID" value="KAF5927598.1"/>
    <property type="molecule type" value="Genomic_DNA"/>
</dbReference>
<gene>
    <name evidence="13" type="ORF">HPG69_000501</name>
</gene>
<evidence type="ECO:0000256" key="5">
    <source>
        <dbReference type="ARBA" id="ARBA00022723"/>
    </source>
</evidence>
<name>A0A7J7FI66_DICBM</name>
<keyword evidence="5" id="KW-0479">Metal-binding</keyword>
<keyword evidence="14" id="KW-1185">Reference proteome</keyword>
<dbReference type="Gene3D" id="3.30.70.340">
    <property type="entry name" value="Metallocarboxypeptidase-like"/>
    <property type="match status" value="2"/>
</dbReference>